<feature type="signal peptide" evidence="2">
    <location>
        <begin position="1"/>
        <end position="20"/>
    </location>
</feature>
<evidence type="ECO:0000313" key="4">
    <source>
        <dbReference type="EMBL" id="MBD3903413.1"/>
    </source>
</evidence>
<gene>
    <name evidence="4" type="ORF">IEW27_02235</name>
    <name evidence="5" type="ORF">LNP80_19025</name>
</gene>
<dbReference type="InterPro" id="IPR045474">
    <property type="entry name" value="GEVED"/>
</dbReference>
<evidence type="ECO:0000256" key="2">
    <source>
        <dbReference type="SAM" id="SignalP"/>
    </source>
</evidence>
<keyword evidence="6" id="KW-1185">Reference proteome</keyword>
<comment type="caution">
    <text evidence="5">The sequence shown here is derived from an EMBL/GenBank/DDBJ whole genome shotgun (WGS) entry which is preliminary data.</text>
</comment>
<proteinExistence type="predicted"/>
<feature type="domain" description="Fibronectin type-III" evidence="3">
    <location>
        <begin position="173"/>
        <end position="265"/>
    </location>
</feature>
<dbReference type="InterPro" id="IPR036116">
    <property type="entry name" value="FN3_sf"/>
</dbReference>
<feature type="domain" description="Fibronectin type-III" evidence="3">
    <location>
        <begin position="425"/>
        <end position="519"/>
    </location>
</feature>
<evidence type="ECO:0000313" key="7">
    <source>
        <dbReference type="Proteomes" id="UP001107960"/>
    </source>
</evidence>
<dbReference type="EMBL" id="JAJJML010000001">
    <property type="protein sequence ID" value="MCC9036313.1"/>
    <property type="molecule type" value="Genomic_DNA"/>
</dbReference>
<evidence type="ECO:0000313" key="6">
    <source>
        <dbReference type="Proteomes" id="UP000603715"/>
    </source>
</evidence>
<dbReference type="Proteomes" id="UP000603715">
    <property type="component" value="Unassembled WGS sequence"/>
</dbReference>
<dbReference type="Pfam" id="PF18962">
    <property type="entry name" value="Por_Secre_tail"/>
    <property type="match status" value="1"/>
</dbReference>
<dbReference type="InterPro" id="IPR013783">
    <property type="entry name" value="Ig-like_fold"/>
</dbReference>
<reference evidence="4" key="3">
    <citation type="submission" date="2024-05" db="EMBL/GenBank/DDBJ databases">
        <title>Description of novel Chryseobacterium sp. strain C-2.</title>
        <authorList>
            <person name="Saticioglu I.B."/>
        </authorList>
    </citation>
    <scope>NUCLEOTIDE SEQUENCE</scope>
    <source>
        <strain evidence="4">C-2</strain>
    </source>
</reference>
<dbReference type="PROSITE" id="PS50853">
    <property type="entry name" value="FN3"/>
    <property type="match status" value="2"/>
</dbReference>
<feature type="chain" id="PRO_5040269586" evidence="2">
    <location>
        <begin position="21"/>
        <end position="758"/>
    </location>
</feature>
<keyword evidence="1 2" id="KW-0732">Signal</keyword>
<evidence type="ECO:0000256" key="1">
    <source>
        <dbReference type="ARBA" id="ARBA00022729"/>
    </source>
</evidence>
<protein>
    <submittedName>
        <fullName evidence="5">Fibronectin type III domain-containing protein</fullName>
    </submittedName>
</protein>
<dbReference type="InterPro" id="IPR003961">
    <property type="entry name" value="FN3_dom"/>
</dbReference>
<dbReference type="SMART" id="SM00060">
    <property type="entry name" value="FN3"/>
    <property type="match status" value="2"/>
</dbReference>
<reference evidence="5" key="1">
    <citation type="submission" date="2021-11" db="EMBL/GenBank/DDBJ databases">
        <title>Description of novel Chryseobacterium species.</title>
        <authorList>
            <person name="Saticioglu I.B."/>
            <person name="Ay H."/>
            <person name="Altun S."/>
            <person name="Duman M."/>
        </authorList>
    </citation>
    <scope>NUCLEOTIDE SEQUENCE</scope>
    <source>
        <strain evidence="5">C-39</strain>
    </source>
</reference>
<dbReference type="SUPFAM" id="SSF49265">
    <property type="entry name" value="Fibronectin type III"/>
    <property type="match status" value="1"/>
</dbReference>
<reference evidence="6" key="2">
    <citation type="submission" date="2023-07" db="EMBL/GenBank/DDBJ databases">
        <title>Description of novel Chryseobacterium sp. strain C-2.</title>
        <authorList>
            <person name="Saticioglu I.B."/>
        </authorList>
    </citation>
    <scope>NUCLEOTIDE SEQUENCE [LARGE SCALE GENOMIC DNA]</scope>
    <source>
        <strain evidence="6">C-2</strain>
    </source>
</reference>
<name>A0A9Q3UV99_9FLAO</name>
<dbReference type="Pfam" id="PF20009">
    <property type="entry name" value="GEVED"/>
    <property type="match status" value="1"/>
</dbReference>
<sequence>MRKHYLFWMILLLPFFKLDAQTYCTPTTGGASTNNYLKNAIFSDQGAFYYDANSYQTYVNNSATQMVTSYPGGTVKVHMEFSAGGTKALVWVDWNGNGDFNDFYENPIPTSGYTTVDDQFFIPPSQAPGIYRIRVQTGTNLSGTPNPCGPNTNGNGNFVDFSLKIDPIPTCYVPTTVTAGNITNAAATISWAAPTTVPNNGYEYYYSSSNIPPDNTTSASGTSTTTSASIGGLASFTTYYYYVRSVCGTSKSAWSLRGIFKTKCDPITSMFENFETAVNGPNNADCWDRIILGTGYQQISTGNGVSNSKSMYQSANSAANTVIAVLPAFSNVNTGTNWLRFKAKVSSTAGVLDVGYVTNDTDATSFVTIQSLNIANTVYDGYEYMVVVPNTVPVNARLAIRHGGVPSVNIYWDEVYWEPKPTCLAPSNVALSNITSSSVDIGWTTSPSVPASGYDIYYSTSNTPPTSTTTPNVTGVTANPYTLQGLNSATTYYIWVRARCSGTDQSAWTNIASVLTLCAPKTSLFENFDTSNTGFISNTPCWGRLITGSASVNINGTGAYSGARHIMQRPLNASSMAVLPELSNINAGTHSLTFRAYCSANTGVIKVGYVTNPTDITSFVLIQAVNITNTAYAGASEYSVEIPNTVPPTARLAIYTDSGNLIYYWDDVSWAPTVVLGTNEVKAKNDVVIYPNPFTDIITISGDVALQSVVVYDLSGKMIKEFKGSEKTISLHSLTSGVYMVKLNMKNGNSKTVKAVKK</sequence>
<dbReference type="InterPro" id="IPR026444">
    <property type="entry name" value="Secre_tail"/>
</dbReference>
<accession>A0A9Q3UV99</accession>
<dbReference type="NCBIfam" id="TIGR04183">
    <property type="entry name" value="Por_Secre_tail"/>
    <property type="match status" value="1"/>
</dbReference>
<dbReference type="Proteomes" id="UP001107960">
    <property type="component" value="Unassembled WGS sequence"/>
</dbReference>
<dbReference type="CDD" id="cd00063">
    <property type="entry name" value="FN3"/>
    <property type="match status" value="2"/>
</dbReference>
<dbReference type="RefSeq" id="WP_191178041.1">
    <property type="nucleotide sequence ID" value="NZ_JACXXP010000001.1"/>
</dbReference>
<organism evidence="5 7">
    <name type="scientific">Chryseobacterium muglaense</name>
    <dbReference type="NCBI Taxonomy" id="2893752"/>
    <lineage>
        <taxon>Bacteria</taxon>
        <taxon>Pseudomonadati</taxon>
        <taxon>Bacteroidota</taxon>
        <taxon>Flavobacteriia</taxon>
        <taxon>Flavobacteriales</taxon>
        <taxon>Weeksellaceae</taxon>
        <taxon>Chryseobacterium group</taxon>
        <taxon>Chryseobacterium</taxon>
    </lineage>
</organism>
<dbReference type="Pfam" id="PF00041">
    <property type="entry name" value="fn3"/>
    <property type="match status" value="1"/>
</dbReference>
<dbReference type="Gene3D" id="2.60.40.10">
    <property type="entry name" value="Immunoglobulins"/>
    <property type="match status" value="2"/>
</dbReference>
<dbReference type="AlphaFoldDB" id="A0A9Q3UV99"/>
<evidence type="ECO:0000313" key="5">
    <source>
        <dbReference type="EMBL" id="MCC9036313.1"/>
    </source>
</evidence>
<dbReference type="EMBL" id="JACXXP010000001">
    <property type="protein sequence ID" value="MBD3903413.1"/>
    <property type="molecule type" value="Genomic_DNA"/>
</dbReference>
<evidence type="ECO:0000259" key="3">
    <source>
        <dbReference type="PROSITE" id="PS50853"/>
    </source>
</evidence>